<reference evidence="2" key="2">
    <citation type="submission" date="2020-09" db="EMBL/GenBank/DDBJ databases">
        <authorList>
            <person name="Sun Q."/>
            <person name="Ohkuma M."/>
        </authorList>
    </citation>
    <scope>NUCLEOTIDE SEQUENCE</scope>
    <source>
        <strain evidence="2">JCM 4637</strain>
    </source>
</reference>
<dbReference type="EMBL" id="BMVC01000021">
    <property type="protein sequence ID" value="GHD14109.1"/>
    <property type="molecule type" value="Genomic_DNA"/>
</dbReference>
<name>A0A918X670_9ACTN</name>
<dbReference type="AlphaFoldDB" id="A0A918X670"/>
<protein>
    <submittedName>
        <fullName evidence="2">Alpha/beta hydrolase</fullName>
    </submittedName>
</protein>
<dbReference type="InterPro" id="IPR000639">
    <property type="entry name" value="Epox_hydrolase-like"/>
</dbReference>
<evidence type="ECO:0000313" key="3">
    <source>
        <dbReference type="Proteomes" id="UP000638353"/>
    </source>
</evidence>
<evidence type="ECO:0000313" key="2">
    <source>
        <dbReference type="EMBL" id="GHD14109.1"/>
    </source>
</evidence>
<dbReference type="Pfam" id="PF12697">
    <property type="entry name" value="Abhydrolase_6"/>
    <property type="match status" value="1"/>
</dbReference>
<reference evidence="2" key="1">
    <citation type="journal article" date="2014" name="Int. J. Syst. Evol. Microbiol.">
        <title>Complete genome sequence of Corynebacterium casei LMG S-19264T (=DSM 44701T), isolated from a smear-ripened cheese.</title>
        <authorList>
            <consortium name="US DOE Joint Genome Institute (JGI-PGF)"/>
            <person name="Walter F."/>
            <person name="Albersmeier A."/>
            <person name="Kalinowski J."/>
            <person name="Ruckert C."/>
        </authorList>
    </citation>
    <scope>NUCLEOTIDE SEQUENCE</scope>
    <source>
        <strain evidence="2">JCM 4637</strain>
    </source>
</reference>
<accession>A0A918X670</accession>
<dbReference type="PRINTS" id="PR00412">
    <property type="entry name" value="EPOXHYDRLASE"/>
</dbReference>
<dbReference type="GO" id="GO:0016020">
    <property type="term" value="C:membrane"/>
    <property type="evidence" value="ECO:0007669"/>
    <property type="project" value="TreeGrafter"/>
</dbReference>
<evidence type="ECO:0000259" key="1">
    <source>
        <dbReference type="Pfam" id="PF12697"/>
    </source>
</evidence>
<sequence>MSEHDAANGIHVVHDGPPQGPPLLLLHGSGASGASWGPMLPALAAHHHVVRVDLPGSGQSPPPPTYDVPAQADRVAEVLDGLGLRSVTVAGHSSGGYVATALAERRPDLAAALVLISTGPRAEALLPQPAIVRALTAPPFGPLVWAVRSEPMVRKGLAATMARPVPVPDAVVADLKHTTYRGFRRVLHGYDAYLAERAVPDRLAALDVPVRVVFGGADPRWDPASARLYATVARVEMLAGVGHVPLWEAPEETARLLLEFVERGAGAPSERRQQA</sequence>
<organism evidence="2 3">
    <name type="scientific">Streptomyces finlayi</name>
    <dbReference type="NCBI Taxonomy" id="67296"/>
    <lineage>
        <taxon>Bacteria</taxon>
        <taxon>Bacillati</taxon>
        <taxon>Actinomycetota</taxon>
        <taxon>Actinomycetes</taxon>
        <taxon>Kitasatosporales</taxon>
        <taxon>Streptomycetaceae</taxon>
        <taxon>Streptomyces</taxon>
    </lineage>
</organism>
<dbReference type="PANTHER" id="PTHR43798">
    <property type="entry name" value="MONOACYLGLYCEROL LIPASE"/>
    <property type="match status" value="1"/>
</dbReference>
<feature type="domain" description="AB hydrolase-1" evidence="1">
    <location>
        <begin position="23"/>
        <end position="255"/>
    </location>
</feature>
<dbReference type="InterPro" id="IPR000073">
    <property type="entry name" value="AB_hydrolase_1"/>
</dbReference>
<keyword evidence="2" id="KW-0378">Hydrolase</keyword>
<dbReference type="GO" id="GO:0016787">
    <property type="term" value="F:hydrolase activity"/>
    <property type="evidence" value="ECO:0007669"/>
    <property type="project" value="UniProtKB-KW"/>
</dbReference>
<dbReference type="RefSeq" id="WP_189827495.1">
    <property type="nucleotide sequence ID" value="NZ_BMVC01000021.1"/>
</dbReference>
<dbReference type="InterPro" id="IPR029058">
    <property type="entry name" value="AB_hydrolase_fold"/>
</dbReference>
<dbReference type="SUPFAM" id="SSF53474">
    <property type="entry name" value="alpha/beta-Hydrolases"/>
    <property type="match status" value="1"/>
</dbReference>
<dbReference type="PRINTS" id="PR00111">
    <property type="entry name" value="ABHYDROLASE"/>
</dbReference>
<dbReference type="PANTHER" id="PTHR43798:SF33">
    <property type="entry name" value="HYDROLASE, PUTATIVE (AFU_ORTHOLOGUE AFUA_2G14860)-RELATED"/>
    <property type="match status" value="1"/>
</dbReference>
<proteinExistence type="predicted"/>
<dbReference type="Proteomes" id="UP000638353">
    <property type="component" value="Unassembled WGS sequence"/>
</dbReference>
<comment type="caution">
    <text evidence="2">The sequence shown here is derived from an EMBL/GenBank/DDBJ whole genome shotgun (WGS) entry which is preliminary data.</text>
</comment>
<dbReference type="InterPro" id="IPR050266">
    <property type="entry name" value="AB_hydrolase_sf"/>
</dbReference>
<gene>
    <name evidence="2" type="ORF">GCM10010334_72980</name>
</gene>
<dbReference type="Gene3D" id="3.40.50.1820">
    <property type="entry name" value="alpha/beta hydrolase"/>
    <property type="match status" value="1"/>
</dbReference>